<evidence type="ECO:0000256" key="8">
    <source>
        <dbReference type="ARBA" id="ARBA00022728"/>
    </source>
</evidence>
<dbReference type="FunFam" id="3.30.70.330:FF:000202">
    <property type="entry name" value="HIV Tat-specific factor 1"/>
    <property type="match status" value="1"/>
</dbReference>
<evidence type="ECO:0000256" key="11">
    <source>
        <dbReference type="ARBA" id="ARBA00022843"/>
    </source>
</evidence>
<proteinExistence type="inferred from homology"/>
<feature type="compositionally biased region" description="Basic and acidic residues" evidence="23">
    <location>
        <begin position="400"/>
        <end position="424"/>
    </location>
</feature>
<keyword evidence="11" id="KW-0832">Ubl conjugation</keyword>
<dbReference type="OMA" id="DTDFRFG"/>
<dbReference type="Proteomes" id="UP000008672">
    <property type="component" value="Unassembled WGS sequence"/>
</dbReference>
<evidence type="ECO:0000256" key="17">
    <source>
        <dbReference type="ARBA" id="ARBA00023187"/>
    </source>
</evidence>
<keyword evidence="9" id="KW-0677">Repeat</keyword>
<dbReference type="PANTHER" id="PTHR15608:SF0">
    <property type="entry name" value="HIV TAT-SPECIFIC FACTOR 1"/>
    <property type="match status" value="1"/>
</dbReference>
<dbReference type="InParanoid" id="H3B8D0"/>
<dbReference type="PANTHER" id="PTHR15608">
    <property type="entry name" value="SPLICING FACTOR U2AF-ASSOCIATED PROTEIN 2"/>
    <property type="match status" value="1"/>
</dbReference>
<feature type="compositionally biased region" description="Low complexity" evidence="23">
    <location>
        <begin position="84"/>
        <end position="96"/>
    </location>
</feature>
<protein>
    <recommendedName>
        <fullName evidence="21">17S U2 SnRNP complex component HTATSF1</fullName>
    </recommendedName>
</protein>
<evidence type="ECO:0000313" key="25">
    <source>
        <dbReference type="Ensembl" id="ENSLACP00000018151.2"/>
    </source>
</evidence>
<dbReference type="EMBL" id="AFYH01024710">
    <property type="status" value="NOT_ANNOTATED_CDS"/>
    <property type="molecule type" value="Genomic_DNA"/>
</dbReference>
<dbReference type="CTD" id="27336"/>
<comment type="similarity">
    <text evidence="3">Belongs to the HTATSF1 family.</text>
</comment>
<evidence type="ECO:0000256" key="20">
    <source>
        <dbReference type="ARBA" id="ARBA00062124"/>
    </source>
</evidence>
<dbReference type="STRING" id="7897.ENSLACP00000018151"/>
<dbReference type="RefSeq" id="XP_005990403.1">
    <property type="nucleotide sequence ID" value="XM_005990341.3"/>
</dbReference>
<dbReference type="GO" id="GO:0005694">
    <property type="term" value="C:chromosome"/>
    <property type="evidence" value="ECO:0007669"/>
    <property type="project" value="UniProtKB-SubCell"/>
</dbReference>
<evidence type="ECO:0000259" key="24">
    <source>
        <dbReference type="PROSITE" id="PS50102"/>
    </source>
</evidence>
<keyword evidence="15" id="KW-0010">Activator</keyword>
<feature type="domain" description="RRM" evidence="24">
    <location>
        <begin position="266"/>
        <end position="351"/>
    </location>
</feature>
<dbReference type="FunFam" id="3.30.70.330:FF:000105">
    <property type="entry name" value="HIV Tat-specific factor 1 homolog"/>
    <property type="match status" value="1"/>
</dbReference>
<dbReference type="OrthoDB" id="10258585at2759"/>
<dbReference type="Gene3D" id="3.30.70.330">
    <property type="match status" value="2"/>
</dbReference>
<comment type="subcellular location">
    <subcellularLocation>
        <location evidence="2">Chromosome</location>
    </subcellularLocation>
    <subcellularLocation>
        <location evidence="1">Nucleus</location>
    </subcellularLocation>
</comment>
<dbReference type="HOGENOM" id="CLU_026945_6_0_1"/>
<dbReference type="GeneID" id="102349612"/>
<keyword evidence="26" id="KW-1185">Reference proteome</keyword>
<evidence type="ECO:0000256" key="21">
    <source>
        <dbReference type="ARBA" id="ARBA00073773"/>
    </source>
</evidence>
<dbReference type="RefSeq" id="XP_005990404.1">
    <property type="nucleotide sequence ID" value="XM_005990342.3"/>
</dbReference>
<evidence type="ECO:0000256" key="12">
    <source>
        <dbReference type="ARBA" id="ARBA00022884"/>
    </source>
</evidence>
<keyword evidence="12 22" id="KW-0694">RNA-binding</keyword>
<dbReference type="InterPro" id="IPR000504">
    <property type="entry name" value="RRM_dom"/>
</dbReference>
<keyword evidence="4" id="KW-0158">Chromosome</keyword>
<feature type="region of interest" description="Disordered" evidence="23">
    <location>
        <begin position="379"/>
        <end position="444"/>
    </location>
</feature>
<dbReference type="Pfam" id="PF00076">
    <property type="entry name" value="RRM_1"/>
    <property type="match status" value="2"/>
</dbReference>
<evidence type="ECO:0000256" key="14">
    <source>
        <dbReference type="ARBA" id="ARBA00023015"/>
    </source>
</evidence>
<feature type="compositionally biased region" description="Basic and acidic residues" evidence="23">
    <location>
        <begin position="109"/>
        <end position="126"/>
    </location>
</feature>
<dbReference type="SMART" id="SM00360">
    <property type="entry name" value="RRM"/>
    <property type="match status" value="2"/>
</dbReference>
<dbReference type="GO" id="GO:0000398">
    <property type="term" value="P:mRNA splicing, via spliceosome"/>
    <property type="evidence" value="ECO:0007669"/>
    <property type="project" value="InterPro"/>
</dbReference>
<feature type="compositionally biased region" description="Basic and acidic residues" evidence="23">
    <location>
        <begin position="380"/>
        <end position="390"/>
    </location>
</feature>
<dbReference type="AlphaFoldDB" id="H3B8D0"/>
<comment type="subunit">
    <text evidence="20">Component of the 17S U2 SnRNP complex, a ribonucleoprotein complex that contains small nuclear RNA (snRNA) U2 and a number of specific proteins. Within the 17S U2 SnRNP complex, interacts (via UHM region) directly with SF3B1. Component of a complex which is at least composed of HTATSF1/Tat-SF1, the P-TEFb complex components CDK9 and CCNT1, RNA polymerase II, SUPT5H, and NCL/nucleolin. Interacts with GTF2F2/RAP30 and POLR2A. Interacts with TCERG1/CA150. Interacts with (poly-ADP-ribosylated) RPA1; promoting HTATSF1 recruitment to DNA damage sites. Interacts (when phosphorylated) with TOPBP1; promoting recruitment of TOPBP1 to DNA damage sites during S-phase.</text>
</comment>
<keyword evidence="14" id="KW-0805">Transcription regulation</keyword>
<dbReference type="Ensembl" id="ENSLACT00000018283.2">
    <property type="protein sequence ID" value="ENSLACP00000018151.2"/>
    <property type="gene ID" value="ENSLACG00000015989.2"/>
</dbReference>
<evidence type="ECO:0000256" key="9">
    <source>
        <dbReference type="ARBA" id="ARBA00022737"/>
    </source>
</evidence>
<gene>
    <name evidence="25" type="primary">HTATSF1</name>
</gene>
<sequence length="444" mass="51047">MSGDSGGNDEFYEQLRLQQIYDENVGRDDYNNPRTYTDQSDGTEYEWDHDKKAWFPKLTEDFLAAYQATYGFNTEDGASANAHTSQTESMPSSESSIQKPTDNGAPPSEQKEAKQKGEKRKAEPGWFEVEEKKNTNVYVSGLPPDITSDEFVEVMSKCGIIMRDCQTEEYKVKLYKDKDGNLKGDGLCCYLKRESVELALKLLDEYDIRGYKIHIEVAKFQLKGQYDAKKKKKKIKDYKKRLLQQQKQLDWRPEKKLGTSRLRHERVLIIKNMFHPKEFEDDPLVLNEIREDLQTECEKFGQVKKILVFDRHPDGVASVSFKEAEEGDSCKKVLNGRWFGGRQLIVETWDGVTDYQIEETSREREERLKVWGSYLESESTESKTAIEQKTETAISVGENSSKDHLSDGVEQKAQEEEENRKDNGNESTDSSLAGSDDEIDTEES</sequence>
<dbReference type="Bgee" id="ENSLACG00000015989">
    <property type="expression patterns" value="Expressed in muscle tissue and 6 other cell types or tissues"/>
</dbReference>
<evidence type="ECO:0000256" key="6">
    <source>
        <dbReference type="ARBA" id="ARBA00022553"/>
    </source>
</evidence>
<evidence type="ECO:0000313" key="26">
    <source>
        <dbReference type="Proteomes" id="UP000008672"/>
    </source>
</evidence>
<dbReference type="SMART" id="SM00361">
    <property type="entry name" value="RRM_1"/>
    <property type="match status" value="1"/>
</dbReference>
<keyword evidence="8" id="KW-0747">Spliceosome</keyword>
<evidence type="ECO:0000256" key="16">
    <source>
        <dbReference type="ARBA" id="ARBA00023163"/>
    </source>
</evidence>
<keyword evidence="5" id="KW-1017">Isopeptide bond</keyword>
<evidence type="ECO:0000256" key="22">
    <source>
        <dbReference type="PROSITE-ProRule" id="PRU00176"/>
    </source>
</evidence>
<keyword evidence="19" id="KW-0539">Nucleus</keyword>
<dbReference type="InterPro" id="IPR034393">
    <property type="entry name" value="TatSF1-like"/>
</dbReference>
<dbReference type="GO" id="GO:0006281">
    <property type="term" value="P:DNA repair"/>
    <property type="evidence" value="ECO:0007669"/>
    <property type="project" value="UniProtKB-KW"/>
</dbReference>
<dbReference type="InterPro" id="IPR003954">
    <property type="entry name" value="RRM_euk-type"/>
</dbReference>
<evidence type="ECO:0000256" key="15">
    <source>
        <dbReference type="ARBA" id="ARBA00023159"/>
    </source>
</evidence>
<dbReference type="GO" id="GO:0003723">
    <property type="term" value="F:RNA binding"/>
    <property type="evidence" value="ECO:0007669"/>
    <property type="project" value="UniProtKB-UniRule"/>
</dbReference>
<keyword evidence="7" id="KW-0507">mRNA processing</keyword>
<reference evidence="25" key="2">
    <citation type="submission" date="2025-08" db="UniProtKB">
        <authorList>
            <consortium name="Ensembl"/>
        </authorList>
    </citation>
    <scope>IDENTIFICATION</scope>
</reference>
<dbReference type="EMBL" id="AFYH01024709">
    <property type="status" value="NOT_ANNOTATED_CDS"/>
    <property type="molecule type" value="Genomic_DNA"/>
</dbReference>
<reference evidence="25" key="3">
    <citation type="submission" date="2025-09" db="UniProtKB">
        <authorList>
            <consortium name="Ensembl"/>
        </authorList>
    </citation>
    <scope>IDENTIFICATION</scope>
</reference>
<dbReference type="CDD" id="cd12281">
    <property type="entry name" value="RRM1_TatSF1_like"/>
    <property type="match status" value="1"/>
</dbReference>
<dbReference type="CDD" id="cd12282">
    <property type="entry name" value="RRM2_TatSF1_like"/>
    <property type="match status" value="1"/>
</dbReference>
<dbReference type="EMBL" id="AFYH01024711">
    <property type="status" value="NOT_ANNOTATED_CDS"/>
    <property type="molecule type" value="Genomic_DNA"/>
</dbReference>
<evidence type="ECO:0000256" key="13">
    <source>
        <dbReference type="ARBA" id="ARBA00022990"/>
    </source>
</evidence>
<feature type="region of interest" description="Disordered" evidence="23">
    <location>
        <begin position="22"/>
        <end position="45"/>
    </location>
</feature>
<feature type="region of interest" description="Disordered" evidence="23">
    <location>
        <begin position="77"/>
        <end position="126"/>
    </location>
</feature>
<evidence type="ECO:0000256" key="7">
    <source>
        <dbReference type="ARBA" id="ARBA00022664"/>
    </source>
</evidence>
<keyword evidence="16" id="KW-0804">Transcription</keyword>
<reference evidence="26" key="1">
    <citation type="submission" date="2011-08" db="EMBL/GenBank/DDBJ databases">
        <title>The draft genome of Latimeria chalumnae.</title>
        <authorList>
            <person name="Di Palma F."/>
            <person name="Alfoldi J."/>
            <person name="Johnson J."/>
            <person name="Berlin A."/>
            <person name="Gnerre S."/>
            <person name="Jaffe D."/>
            <person name="MacCallum I."/>
            <person name="Young S."/>
            <person name="Walker B.J."/>
            <person name="Lander E."/>
            <person name="Lindblad-Toh K."/>
        </authorList>
    </citation>
    <scope>NUCLEOTIDE SEQUENCE [LARGE SCALE GENOMIC DNA]</scope>
    <source>
        <strain evidence="26">Wild caught</strain>
    </source>
</reference>
<evidence type="ECO:0000256" key="3">
    <source>
        <dbReference type="ARBA" id="ARBA00007747"/>
    </source>
</evidence>
<evidence type="ECO:0000256" key="4">
    <source>
        <dbReference type="ARBA" id="ARBA00022454"/>
    </source>
</evidence>
<keyword evidence="17" id="KW-0508">mRNA splicing</keyword>
<dbReference type="PROSITE" id="PS50102">
    <property type="entry name" value="RRM"/>
    <property type="match status" value="2"/>
</dbReference>
<evidence type="ECO:0000256" key="18">
    <source>
        <dbReference type="ARBA" id="ARBA00023204"/>
    </source>
</evidence>
<dbReference type="SUPFAM" id="SSF54928">
    <property type="entry name" value="RNA-binding domain, RBD"/>
    <property type="match status" value="2"/>
</dbReference>
<evidence type="ECO:0000256" key="5">
    <source>
        <dbReference type="ARBA" id="ARBA00022499"/>
    </source>
</evidence>
<dbReference type="InterPro" id="IPR035979">
    <property type="entry name" value="RBD_domain_sf"/>
</dbReference>
<dbReference type="eggNOG" id="KOG1548">
    <property type="taxonomic scope" value="Eukaryota"/>
</dbReference>
<dbReference type="InterPro" id="IPR012677">
    <property type="entry name" value="Nucleotide-bd_a/b_plait_sf"/>
</dbReference>
<feature type="domain" description="RRM" evidence="24">
    <location>
        <begin position="135"/>
        <end position="220"/>
    </location>
</feature>
<dbReference type="InterPro" id="IPR034392">
    <property type="entry name" value="TatSF1-like_RRM1"/>
</dbReference>
<evidence type="ECO:0000256" key="1">
    <source>
        <dbReference type="ARBA" id="ARBA00004123"/>
    </source>
</evidence>
<evidence type="ECO:0000256" key="2">
    <source>
        <dbReference type="ARBA" id="ARBA00004286"/>
    </source>
</evidence>
<keyword evidence="13" id="KW-0007">Acetylation</keyword>
<name>H3B8D0_LATCH</name>
<dbReference type="GO" id="GO:0005684">
    <property type="term" value="C:U2-type spliceosomal complex"/>
    <property type="evidence" value="ECO:0007669"/>
    <property type="project" value="TreeGrafter"/>
</dbReference>
<evidence type="ECO:0000256" key="10">
    <source>
        <dbReference type="ARBA" id="ARBA00022763"/>
    </source>
</evidence>
<accession>H3B8D0</accession>
<evidence type="ECO:0000256" key="19">
    <source>
        <dbReference type="ARBA" id="ARBA00023242"/>
    </source>
</evidence>
<dbReference type="GeneTree" id="ENSGT00390000009902"/>
<dbReference type="GO" id="GO:0005686">
    <property type="term" value="C:U2 snRNP"/>
    <property type="evidence" value="ECO:0007669"/>
    <property type="project" value="TreeGrafter"/>
</dbReference>
<evidence type="ECO:0000256" key="23">
    <source>
        <dbReference type="SAM" id="MobiDB-lite"/>
    </source>
</evidence>
<keyword evidence="10" id="KW-0227">DNA damage</keyword>
<dbReference type="KEGG" id="lcm:102349612"/>
<keyword evidence="18" id="KW-0234">DNA repair</keyword>
<organism evidence="25 26">
    <name type="scientific">Latimeria chalumnae</name>
    <name type="common">Coelacanth</name>
    <dbReference type="NCBI Taxonomy" id="7897"/>
    <lineage>
        <taxon>Eukaryota</taxon>
        <taxon>Metazoa</taxon>
        <taxon>Chordata</taxon>
        <taxon>Craniata</taxon>
        <taxon>Vertebrata</taxon>
        <taxon>Euteleostomi</taxon>
        <taxon>Coelacanthiformes</taxon>
        <taxon>Coelacanthidae</taxon>
        <taxon>Latimeria</taxon>
    </lineage>
</organism>
<feature type="compositionally biased region" description="Acidic residues" evidence="23">
    <location>
        <begin position="435"/>
        <end position="444"/>
    </location>
</feature>
<keyword evidence="6" id="KW-0597">Phosphoprotein</keyword>